<dbReference type="Pfam" id="PF22638">
    <property type="entry name" value="FlgK_D1"/>
    <property type="match status" value="1"/>
</dbReference>
<dbReference type="eggNOG" id="COG1256">
    <property type="taxonomic scope" value="Bacteria"/>
</dbReference>
<sequence>MSLTNALSAGRSGLLAVSRWSETTAGNVANAKTQGYVRRDVGLSTNVVGGGVIVTGITRDSDAALTRLHRDHLAEGATQSTISDRLQAYATALGQPGDPTTLSARLGGLQDAFVALASTPGSGPAQRSVLEAAEGAAAALNGLSRQLDSAVRGVGEQIAGQVERVEGLLSELAAMNARMAGTEQGTAASAELRDRMDGRLDALATSLDFQVRERVDGGLDIFTPDGTVMLDGDDPAPLTFDPNSGLAFDGVDITPGKAVGRGITEGVLAGLTELRSEILPRFRMQLDETARALVQTFADADPTVGAGGAGLFTDAGAGYDPALHEGLAGRITVNDAARPEAGGALWRVRDGMGAVSEGPPGDATVVDGILDRLAQGQVYDPATGLQGGAPLGEFAAQLMADQHAVRARADTALEGLNTATAAVAESRAARQGVDIDAEMQRLLEIEQTYAANSKVLTTVVRMIDDLLAAI</sequence>
<organism evidence="9 10">
    <name type="scientific">Oceanicola granulosus (strain ATCC BAA-861 / DSM 15982 / KCTC 12143 / HTCC2516)</name>
    <dbReference type="NCBI Taxonomy" id="314256"/>
    <lineage>
        <taxon>Bacteria</taxon>
        <taxon>Pseudomonadati</taxon>
        <taxon>Pseudomonadota</taxon>
        <taxon>Alphaproteobacteria</taxon>
        <taxon>Rhodobacterales</taxon>
        <taxon>Roseobacteraceae</taxon>
        <taxon>Oceanicola</taxon>
    </lineage>
</organism>
<comment type="caution">
    <text evidence="9">The sequence shown here is derived from an EMBL/GenBank/DDBJ whole genome shotgun (WGS) entry which is preliminary data.</text>
</comment>
<dbReference type="Proteomes" id="UP000003635">
    <property type="component" value="Unassembled WGS sequence"/>
</dbReference>
<evidence type="ECO:0000259" key="7">
    <source>
        <dbReference type="Pfam" id="PF06429"/>
    </source>
</evidence>
<dbReference type="Pfam" id="PF06429">
    <property type="entry name" value="Flg_bbr_C"/>
    <property type="match status" value="1"/>
</dbReference>
<feature type="domain" description="Flagellar basal-body/hook protein C-terminal" evidence="7">
    <location>
        <begin position="432"/>
        <end position="467"/>
    </location>
</feature>
<dbReference type="NCBIfam" id="TIGR02492">
    <property type="entry name" value="flgK_ends"/>
    <property type="match status" value="1"/>
</dbReference>
<keyword evidence="6" id="KW-0975">Bacterial flagellum</keyword>
<dbReference type="GO" id="GO:0005198">
    <property type="term" value="F:structural molecule activity"/>
    <property type="evidence" value="ECO:0007669"/>
    <property type="project" value="InterPro"/>
</dbReference>
<keyword evidence="9" id="KW-0282">Flagellum</keyword>
<dbReference type="GO" id="GO:0044780">
    <property type="term" value="P:bacterial-type flagellum assembly"/>
    <property type="evidence" value="ECO:0007669"/>
    <property type="project" value="InterPro"/>
</dbReference>
<proteinExistence type="inferred from homology"/>
<dbReference type="InterPro" id="IPR002371">
    <property type="entry name" value="FlgK"/>
</dbReference>
<evidence type="ECO:0000256" key="5">
    <source>
        <dbReference type="ARBA" id="ARBA00022525"/>
    </source>
</evidence>
<dbReference type="GO" id="GO:0005576">
    <property type="term" value="C:extracellular region"/>
    <property type="evidence" value="ECO:0007669"/>
    <property type="project" value="UniProtKB-SubCell"/>
</dbReference>
<keyword evidence="5" id="KW-0964">Secreted</keyword>
<dbReference type="InterPro" id="IPR053927">
    <property type="entry name" value="FlgK_helical"/>
</dbReference>
<comment type="similarity">
    <text evidence="3">Belongs to the flagella basal body rod proteins family.</text>
</comment>
<dbReference type="GO" id="GO:0009424">
    <property type="term" value="C:bacterial-type flagellum hook"/>
    <property type="evidence" value="ECO:0007669"/>
    <property type="project" value="InterPro"/>
</dbReference>
<evidence type="ECO:0000256" key="6">
    <source>
        <dbReference type="ARBA" id="ARBA00023143"/>
    </source>
</evidence>
<protein>
    <recommendedName>
        <fullName evidence="4">Flagellar hook-associated protein 1</fullName>
    </recommendedName>
</protein>
<dbReference type="SUPFAM" id="SSF64518">
    <property type="entry name" value="Phase 1 flagellin"/>
    <property type="match status" value="1"/>
</dbReference>
<accession>Q2CGG6</accession>
<evidence type="ECO:0000256" key="3">
    <source>
        <dbReference type="ARBA" id="ARBA00009677"/>
    </source>
</evidence>
<dbReference type="AlphaFoldDB" id="Q2CGG6"/>
<evidence type="ECO:0000256" key="4">
    <source>
        <dbReference type="ARBA" id="ARBA00016244"/>
    </source>
</evidence>
<dbReference type="PANTHER" id="PTHR30033:SF2">
    <property type="entry name" value="FLAGELLAR HOOK PROTEIN"/>
    <property type="match status" value="1"/>
</dbReference>
<evidence type="ECO:0000256" key="1">
    <source>
        <dbReference type="ARBA" id="ARBA00004365"/>
    </source>
</evidence>
<dbReference type="HOGENOM" id="CLU_012762_3_2_5"/>
<dbReference type="InterPro" id="IPR010930">
    <property type="entry name" value="Flg_bb/hook_C_dom"/>
</dbReference>
<dbReference type="STRING" id="314256.OG2516_06801"/>
<evidence type="ECO:0000313" key="9">
    <source>
        <dbReference type="EMBL" id="EAR51752.1"/>
    </source>
</evidence>
<dbReference type="EMBL" id="AAOT01000009">
    <property type="protein sequence ID" value="EAR51752.1"/>
    <property type="molecule type" value="Genomic_DNA"/>
</dbReference>
<dbReference type="PANTHER" id="PTHR30033">
    <property type="entry name" value="FLAGELLAR HOOK-ASSOCIATED PROTEIN 1"/>
    <property type="match status" value="1"/>
</dbReference>
<dbReference type="RefSeq" id="WP_007254886.1">
    <property type="nucleotide sequence ID" value="NZ_CH724107.1"/>
</dbReference>
<evidence type="ECO:0000313" key="10">
    <source>
        <dbReference type="Proteomes" id="UP000003635"/>
    </source>
</evidence>
<reference evidence="9 10" key="1">
    <citation type="journal article" date="2010" name="J. Bacteriol.">
        <title>Genome sequences of Oceanicola granulosus HTCC2516(T) and Oceanicola batsensis HTCC2597(TDelta).</title>
        <authorList>
            <person name="Thrash J.C."/>
            <person name="Cho J.C."/>
            <person name="Vergin K.L."/>
            <person name="Giovannoni S.J."/>
        </authorList>
    </citation>
    <scope>NUCLEOTIDE SEQUENCE [LARGE SCALE GENOMIC DNA]</scope>
    <source>
        <strain evidence="10">ATCC BAA-861 / DSM 15982 / KCTC 12143 / HTCC2516</strain>
    </source>
</reference>
<gene>
    <name evidence="9" type="ORF">OG2516_06801</name>
</gene>
<keyword evidence="9" id="KW-0969">Cilium</keyword>
<name>Q2CGG6_OCEGH</name>
<keyword evidence="9" id="KW-0966">Cell projection</keyword>
<comment type="subcellular location">
    <subcellularLocation>
        <location evidence="1">Bacterial flagellum</location>
    </subcellularLocation>
    <subcellularLocation>
        <location evidence="2">Secreted</location>
    </subcellularLocation>
</comment>
<evidence type="ECO:0000259" key="8">
    <source>
        <dbReference type="Pfam" id="PF22638"/>
    </source>
</evidence>
<evidence type="ECO:0000256" key="2">
    <source>
        <dbReference type="ARBA" id="ARBA00004613"/>
    </source>
</evidence>
<feature type="domain" description="Flagellar hook-associated protein FlgK helical" evidence="8">
    <location>
        <begin position="100"/>
        <end position="298"/>
    </location>
</feature>
<keyword evidence="10" id="KW-1185">Reference proteome</keyword>
<dbReference type="OrthoDB" id="7181295at2"/>